<dbReference type="Pfam" id="PF02556">
    <property type="entry name" value="SecB"/>
    <property type="match status" value="1"/>
</dbReference>
<dbReference type="Gene3D" id="3.10.420.10">
    <property type="entry name" value="SecB-like"/>
    <property type="match status" value="1"/>
</dbReference>
<dbReference type="GO" id="GO:0051262">
    <property type="term" value="P:protein tetramerization"/>
    <property type="evidence" value="ECO:0007669"/>
    <property type="project" value="InterPro"/>
</dbReference>
<evidence type="ECO:0000256" key="4">
    <source>
        <dbReference type="ARBA" id="ARBA00023010"/>
    </source>
</evidence>
<dbReference type="NCBIfam" id="TIGR00809">
    <property type="entry name" value="secB"/>
    <property type="match status" value="1"/>
</dbReference>
<organism evidence="7 8">
    <name type="scientific">Thioalkalivibrio halophilus</name>
    <dbReference type="NCBI Taxonomy" id="252474"/>
    <lineage>
        <taxon>Bacteria</taxon>
        <taxon>Pseudomonadati</taxon>
        <taxon>Pseudomonadota</taxon>
        <taxon>Gammaproteobacteria</taxon>
        <taxon>Chromatiales</taxon>
        <taxon>Ectothiorhodospiraceae</taxon>
        <taxon>Thioalkalivibrio</taxon>
    </lineage>
</organism>
<comment type="subunit">
    <text evidence="5">Homotetramer, a dimer of dimers. One homotetramer interacts with 1 SecA dimer.</text>
</comment>
<dbReference type="GO" id="GO:0005737">
    <property type="term" value="C:cytoplasm"/>
    <property type="evidence" value="ECO:0007669"/>
    <property type="project" value="UniProtKB-SubCell"/>
</dbReference>
<comment type="function">
    <text evidence="5">One of the proteins required for the normal export of preproteins out of the cell cytoplasm. It is a molecular chaperone that binds to a subset of precursor proteins, maintaining them in a translocation-competent state. It also specifically binds to its receptor SecA.</text>
</comment>
<dbReference type="GO" id="GO:0051082">
    <property type="term" value="F:unfolded protein binding"/>
    <property type="evidence" value="ECO:0007669"/>
    <property type="project" value="InterPro"/>
</dbReference>
<feature type="region of interest" description="Disordered" evidence="6">
    <location>
        <begin position="157"/>
        <end position="178"/>
    </location>
</feature>
<evidence type="ECO:0000256" key="2">
    <source>
        <dbReference type="ARBA" id="ARBA00022448"/>
    </source>
</evidence>
<dbReference type="EMBL" id="MUZR01000035">
    <property type="protein sequence ID" value="OOC09812.1"/>
    <property type="molecule type" value="Genomic_DNA"/>
</dbReference>
<comment type="caution">
    <text evidence="7">The sequence shown here is derived from an EMBL/GenBank/DDBJ whole genome shotgun (WGS) entry which is preliminary data.</text>
</comment>
<evidence type="ECO:0000313" key="7">
    <source>
        <dbReference type="EMBL" id="OOC09812.1"/>
    </source>
</evidence>
<dbReference type="PANTHER" id="PTHR36918">
    <property type="match status" value="1"/>
</dbReference>
<accession>A0A1V2ZXI7</accession>
<sequence length="178" mass="19082">MAEENQTDAAAQGGQGSDGPEFSMQKVFIKDLSFEAPGAPEIFLKEWKGETGIQLNTQARPVGEQEGVYEVELGLTVTTESNGETGYLVEIKQAGVFIVRGFSEEQRNQLLGAYCPNALFPFARETVADLVLKGGFPQLLLQPVNFDALYAKHLKEQQEGSGQGQGGNGAAVTASENP</sequence>
<dbReference type="PANTHER" id="PTHR36918:SF1">
    <property type="entry name" value="PROTEIN-EXPORT PROTEIN SECB"/>
    <property type="match status" value="1"/>
</dbReference>
<dbReference type="STRING" id="252474.B1A74_09320"/>
<name>A0A1V2ZXI7_9GAMM</name>
<comment type="similarity">
    <text evidence="1 5">Belongs to the SecB family.</text>
</comment>
<dbReference type="RefSeq" id="WP_018868918.1">
    <property type="nucleotide sequence ID" value="NZ_MUZR01000035.1"/>
</dbReference>
<evidence type="ECO:0000256" key="6">
    <source>
        <dbReference type="SAM" id="MobiDB-lite"/>
    </source>
</evidence>
<dbReference type="HAMAP" id="MF_00821">
    <property type="entry name" value="SecB"/>
    <property type="match status" value="1"/>
</dbReference>
<evidence type="ECO:0000256" key="3">
    <source>
        <dbReference type="ARBA" id="ARBA00022927"/>
    </source>
</evidence>
<evidence type="ECO:0000256" key="1">
    <source>
        <dbReference type="ARBA" id="ARBA00009990"/>
    </source>
</evidence>
<dbReference type="InterPro" id="IPR003708">
    <property type="entry name" value="SecB"/>
</dbReference>
<evidence type="ECO:0000256" key="5">
    <source>
        <dbReference type="HAMAP-Rule" id="MF_00821"/>
    </source>
</evidence>
<keyword evidence="2 5" id="KW-0813">Transport</keyword>
<keyword evidence="4 5" id="KW-0811">Translocation</keyword>
<dbReference type="Proteomes" id="UP000189177">
    <property type="component" value="Unassembled WGS sequence"/>
</dbReference>
<keyword evidence="5" id="KW-0143">Chaperone</keyword>
<keyword evidence="8" id="KW-1185">Reference proteome</keyword>
<keyword evidence="3 5" id="KW-0653">Protein transport</keyword>
<evidence type="ECO:0000313" key="8">
    <source>
        <dbReference type="Proteomes" id="UP000189177"/>
    </source>
</evidence>
<dbReference type="OrthoDB" id="9795145at2"/>
<gene>
    <name evidence="5" type="primary">secB</name>
    <name evidence="7" type="ORF">B1A74_09320</name>
</gene>
<dbReference type="SUPFAM" id="SSF54611">
    <property type="entry name" value="SecB-like"/>
    <property type="match status" value="1"/>
</dbReference>
<dbReference type="PRINTS" id="PR01594">
    <property type="entry name" value="SECBCHAPRONE"/>
</dbReference>
<feature type="region of interest" description="Disordered" evidence="6">
    <location>
        <begin position="1"/>
        <end position="20"/>
    </location>
</feature>
<protein>
    <recommendedName>
        <fullName evidence="5">Protein-export protein SecB</fullName>
    </recommendedName>
</protein>
<proteinExistence type="inferred from homology"/>
<keyword evidence="5" id="KW-0963">Cytoplasm</keyword>
<dbReference type="NCBIfam" id="NF004393">
    <property type="entry name" value="PRK05751.1-4"/>
    <property type="match status" value="1"/>
</dbReference>
<dbReference type="AlphaFoldDB" id="A0A1V2ZXI7"/>
<comment type="subcellular location">
    <subcellularLocation>
        <location evidence="5">Cytoplasm</location>
    </subcellularLocation>
</comment>
<dbReference type="InterPro" id="IPR035958">
    <property type="entry name" value="SecB-like_sf"/>
</dbReference>
<dbReference type="GO" id="GO:0015031">
    <property type="term" value="P:protein transport"/>
    <property type="evidence" value="ECO:0007669"/>
    <property type="project" value="UniProtKB-UniRule"/>
</dbReference>
<dbReference type="GO" id="GO:0006457">
    <property type="term" value="P:protein folding"/>
    <property type="evidence" value="ECO:0007669"/>
    <property type="project" value="UniProtKB-UniRule"/>
</dbReference>
<reference evidence="7 8" key="1">
    <citation type="submission" date="2017-02" db="EMBL/GenBank/DDBJ databases">
        <title>Genomic diversity within the haloalkaliphilic genus Thioalkalivibrio.</title>
        <authorList>
            <person name="Ahn A.-C."/>
            <person name="Meier-Kolthoff J."/>
            <person name="Overmars L."/>
            <person name="Richter M."/>
            <person name="Woyke T."/>
            <person name="Sorokin D.Y."/>
            <person name="Muyzer G."/>
        </authorList>
    </citation>
    <scope>NUCLEOTIDE SEQUENCE [LARGE SCALE GENOMIC DNA]</scope>
    <source>
        <strain evidence="7 8">HL17</strain>
    </source>
</reference>